<dbReference type="PANTHER" id="PTHR30012">
    <property type="entry name" value="GENERAL SECRETION PATHWAY PROTEIN"/>
    <property type="match status" value="1"/>
</dbReference>
<keyword evidence="5 7" id="KW-1133">Transmembrane helix</keyword>
<dbReference type="AlphaFoldDB" id="A0A6I1I2S3"/>
<dbReference type="InterPro" id="IPR003004">
    <property type="entry name" value="GspF/PilC"/>
</dbReference>
<keyword evidence="10" id="KW-1185">Reference proteome</keyword>
<evidence type="ECO:0000256" key="6">
    <source>
        <dbReference type="ARBA" id="ARBA00023136"/>
    </source>
</evidence>
<evidence type="ECO:0000256" key="1">
    <source>
        <dbReference type="ARBA" id="ARBA00004651"/>
    </source>
</evidence>
<comment type="similarity">
    <text evidence="2">Belongs to the GSP F family.</text>
</comment>
<proteinExistence type="inferred from homology"/>
<evidence type="ECO:0000313" key="9">
    <source>
        <dbReference type="EMBL" id="KAB8065244.1"/>
    </source>
</evidence>
<dbReference type="InterPro" id="IPR018076">
    <property type="entry name" value="T2SS_GspF_dom"/>
</dbReference>
<dbReference type="RefSeq" id="WP_152282318.1">
    <property type="nucleotide sequence ID" value="NZ_WFLI01000008.1"/>
</dbReference>
<comment type="subcellular location">
    <subcellularLocation>
        <location evidence="1">Cell membrane</location>
        <topology evidence="1">Multi-pass membrane protein</topology>
    </subcellularLocation>
</comment>
<protein>
    <submittedName>
        <fullName evidence="9">Type II secretion system protein F</fullName>
    </submittedName>
</protein>
<dbReference type="Proteomes" id="UP000468717">
    <property type="component" value="Unassembled WGS sequence"/>
</dbReference>
<evidence type="ECO:0000256" key="2">
    <source>
        <dbReference type="ARBA" id="ARBA00005745"/>
    </source>
</evidence>
<evidence type="ECO:0000259" key="8">
    <source>
        <dbReference type="Pfam" id="PF00482"/>
    </source>
</evidence>
<feature type="transmembrane region" description="Helical" evidence="7">
    <location>
        <begin position="175"/>
        <end position="193"/>
    </location>
</feature>
<feature type="domain" description="Type II secretion system protein GspF" evidence="8">
    <location>
        <begin position="23"/>
        <end position="148"/>
    </location>
</feature>
<sequence>MQLDMNRWWARVQLGDAARLRLYRKIATMLSNGLPLLKVLEDMQQRAADGGRKPNEAMAIVLDDWRRAVQNGHRLSDGMAGWVPQSEQMIIGAGEQSGRIEQALLAVVSVVQSGQRIKRAVVGGLAYPLAIAAMIAAYIYIFGTSVIPEFARMADPAQWRGAARSLYLMSNFVRGWMPLVLLLAVALGAVVLVSMPRWCGNARVLADRLVPYSIYRLIAGSSFLMAFSALQASGVTVEKALLRLSVGANPWLRERLDGALMGVKSGLNCGEALRNAGYGFPSQEIVEDLCIYADYRGFSEALKLLADEWLEAGVERVTAQMKVLNGIAIVSLAMVVAWLVTGFFGIQHEIAAMTRALQ</sequence>
<keyword evidence="6 7" id="KW-0472">Membrane</keyword>
<name>A0A6I1I2S3_9BURK</name>
<evidence type="ECO:0000256" key="3">
    <source>
        <dbReference type="ARBA" id="ARBA00022475"/>
    </source>
</evidence>
<dbReference type="EMBL" id="WFLI01000008">
    <property type="protein sequence ID" value="KAB8065244.1"/>
    <property type="molecule type" value="Genomic_DNA"/>
</dbReference>
<dbReference type="InterPro" id="IPR042094">
    <property type="entry name" value="T2SS_GspF_sf"/>
</dbReference>
<dbReference type="Pfam" id="PF00482">
    <property type="entry name" value="T2SSF"/>
    <property type="match status" value="2"/>
</dbReference>
<keyword evidence="4 7" id="KW-0812">Transmembrane</keyword>
<evidence type="ECO:0000313" key="10">
    <source>
        <dbReference type="Proteomes" id="UP000468717"/>
    </source>
</evidence>
<gene>
    <name evidence="9" type="ORF">GCN75_09590</name>
</gene>
<feature type="domain" description="Type II secretion system protein GspF" evidence="8">
    <location>
        <begin position="223"/>
        <end position="344"/>
    </location>
</feature>
<keyword evidence="3" id="KW-1003">Cell membrane</keyword>
<evidence type="ECO:0000256" key="5">
    <source>
        <dbReference type="ARBA" id="ARBA00022989"/>
    </source>
</evidence>
<dbReference type="Gene3D" id="1.20.81.30">
    <property type="entry name" value="Type II secretion system (T2SS), domain F"/>
    <property type="match status" value="2"/>
</dbReference>
<evidence type="ECO:0000256" key="7">
    <source>
        <dbReference type="SAM" id="Phobius"/>
    </source>
</evidence>
<accession>A0A6I1I2S3</accession>
<evidence type="ECO:0000256" key="4">
    <source>
        <dbReference type="ARBA" id="ARBA00022692"/>
    </source>
</evidence>
<reference evidence="9 10" key="1">
    <citation type="submission" date="2019-10" db="EMBL/GenBank/DDBJ databases">
        <title>Three novel species isolated from a subtropical stream in China.</title>
        <authorList>
            <person name="Lu H."/>
        </authorList>
    </citation>
    <scope>NUCLEOTIDE SEQUENCE [LARGE SCALE GENOMIC DNA]</scope>
    <source>
        <strain evidence="9 10">FT13W</strain>
    </source>
</reference>
<feature type="transmembrane region" description="Helical" evidence="7">
    <location>
        <begin position="323"/>
        <end position="346"/>
    </location>
</feature>
<dbReference type="PANTHER" id="PTHR30012:SF0">
    <property type="entry name" value="TYPE II SECRETION SYSTEM PROTEIN F-RELATED"/>
    <property type="match status" value="1"/>
</dbReference>
<feature type="transmembrane region" description="Helical" evidence="7">
    <location>
        <begin position="125"/>
        <end position="143"/>
    </location>
</feature>
<dbReference type="GO" id="GO:0005886">
    <property type="term" value="C:plasma membrane"/>
    <property type="evidence" value="ECO:0007669"/>
    <property type="project" value="UniProtKB-SubCell"/>
</dbReference>
<organism evidence="9 10">
    <name type="scientific">Janthinobacterium violaceinigrum</name>
    <dbReference type="NCBI Taxonomy" id="2654252"/>
    <lineage>
        <taxon>Bacteria</taxon>
        <taxon>Pseudomonadati</taxon>
        <taxon>Pseudomonadota</taxon>
        <taxon>Betaproteobacteria</taxon>
        <taxon>Burkholderiales</taxon>
        <taxon>Oxalobacteraceae</taxon>
        <taxon>Janthinobacterium</taxon>
    </lineage>
</organism>
<comment type="caution">
    <text evidence="9">The sequence shown here is derived from an EMBL/GenBank/DDBJ whole genome shotgun (WGS) entry which is preliminary data.</text>
</comment>